<dbReference type="InterPro" id="IPR011044">
    <property type="entry name" value="Quino_amine_DH_bsu"/>
</dbReference>
<dbReference type="EMBL" id="CAJOAX010002361">
    <property type="protein sequence ID" value="CAF3790715.1"/>
    <property type="molecule type" value="Genomic_DNA"/>
</dbReference>
<dbReference type="PANTHER" id="PTHR12098:SF2">
    <property type="entry name" value="PROTEIN PELLINO"/>
    <property type="match status" value="1"/>
</dbReference>
<dbReference type="GO" id="GO:0008592">
    <property type="term" value="P:regulation of Toll signaling pathway"/>
    <property type="evidence" value="ECO:0007669"/>
    <property type="project" value="InterPro"/>
</dbReference>
<feature type="domain" description="Pellino RING" evidence="5">
    <location>
        <begin position="639"/>
        <end position="791"/>
    </location>
</feature>
<feature type="coiled-coil region" evidence="3">
    <location>
        <begin position="102"/>
        <end position="129"/>
    </location>
</feature>
<evidence type="ECO:0000313" key="6">
    <source>
        <dbReference type="EMBL" id="CAF3790715.1"/>
    </source>
</evidence>
<keyword evidence="3" id="KW-0175">Coiled coil</keyword>
<dbReference type="PANTHER" id="PTHR12098">
    <property type="entry name" value="E3 UBIQUITIN-PROTEIN LIGASE PELLINO-RELATED"/>
    <property type="match status" value="1"/>
</dbReference>
<dbReference type="SUPFAM" id="SSF50969">
    <property type="entry name" value="YVTN repeat-like/Quinoprotein amine dehydrogenase"/>
    <property type="match status" value="1"/>
</dbReference>
<sequence>MALFTTHLKQYERMIDSLDSCSLHQCSNLPYSTCQHCARHFCHNHSNEHENRCNQTLSHLLTTIDKLVVRLSSIQPYCLEQVEQWSEQAHQSINYYCKKKRYDLIEKKQEHLEQELTNLRNTLDESIEEQNGIHNQFNKINHDIQLIEVKLIELEHLRLTHRPLIIDENLISLQCLFPLSHPHHTIHIKSGNESSIASNQSHLLVEREGKHLCLLDRNFTVVKDIPFYHNGVHSICWSSIINRFIIITFKEIFTLDDKTMTLEKCSISSNMDWWRAASSHDTLFLSSAKWGSSIHEFDLRSQFQFIKAWYTPVTCGEDEIICDLKYNNSFLAIPIFNKHKEESRLDLRSSITLDCIWSIRIHGRCRCCAINGDQWLVMNHDDGRLFHISAGGRLLKTDKYQHHQRLEDITTWNDNMIVVLTKKTINLHEKLTQADFHSISYTLSRNQTVVVQYAHDEDSDMFQIGRSSENQIDCIVMDTVPGAKTFDDLTVPQSTISRYACRIVVSRHPPYTTRIFAAGFDASKNIFLGEKSIKWKNDRNEMDGVTTNGILVMHLDGDQFNTNSKATKWKEVSVGGSVFDLGEGRLKFNYQSTPPSNTDNILKDGSLIDLCGATLLWRSIEGLKYTPTRRLLELELDQLNSKKPQCPVGLNTLIIKTHPFSSASSSSSSSYSPNAFVYVLCGHVHGNHKWGVKNDNNELRECPLCRTIGPLIPIIPGIEPAFYVIPNTDNELTTSYAFHPCGHMTSQSTALYWSKIKVPYGTKGLKSICPFCSISLSETKPFVRLIFQDSIHRQ</sequence>
<evidence type="ECO:0000256" key="1">
    <source>
        <dbReference type="ARBA" id="ARBA00005639"/>
    </source>
</evidence>
<dbReference type="Proteomes" id="UP000663823">
    <property type="component" value="Unassembled WGS sequence"/>
</dbReference>
<dbReference type="GO" id="GO:0061630">
    <property type="term" value="F:ubiquitin protein ligase activity"/>
    <property type="evidence" value="ECO:0007669"/>
    <property type="project" value="InterPro"/>
</dbReference>
<organism evidence="6 7">
    <name type="scientific">Rotaria sordida</name>
    <dbReference type="NCBI Taxonomy" id="392033"/>
    <lineage>
        <taxon>Eukaryota</taxon>
        <taxon>Metazoa</taxon>
        <taxon>Spiralia</taxon>
        <taxon>Gnathifera</taxon>
        <taxon>Rotifera</taxon>
        <taxon>Eurotatoria</taxon>
        <taxon>Bdelloidea</taxon>
        <taxon>Philodinida</taxon>
        <taxon>Philodinidae</taxon>
        <taxon>Rotaria</taxon>
    </lineage>
</organism>
<name>A0A819AP24_9BILA</name>
<dbReference type="GO" id="GO:0000209">
    <property type="term" value="P:protein polyubiquitination"/>
    <property type="evidence" value="ECO:0007669"/>
    <property type="project" value="InterPro"/>
</dbReference>
<evidence type="ECO:0000313" key="7">
    <source>
        <dbReference type="Proteomes" id="UP000663823"/>
    </source>
</evidence>
<keyword evidence="2" id="KW-0597">Phosphoprotein</keyword>
<dbReference type="InterPro" id="IPR048335">
    <property type="entry name" value="Pellino_RING"/>
</dbReference>
<dbReference type="AlphaFoldDB" id="A0A819AP24"/>
<comment type="similarity">
    <text evidence="1">Belongs to the pellino family.</text>
</comment>
<evidence type="ECO:0000259" key="4">
    <source>
        <dbReference type="Pfam" id="PF04710"/>
    </source>
</evidence>
<dbReference type="InterPro" id="IPR048334">
    <property type="entry name" value="Pellino_FHA"/>
</dbReference>
<dbReference type="Pfam" id="PF04710">
    <property type="entry name" value="Pellino_FHA"/>
    <property type="match status" value="1"/>
</dbReference>
<dbReference type="InterPro" id="IPR006800">
    <property type="entry name" value="Pellino_fam"/>
</dbReference>
<protein>
    <submittedName>
        <fullName evidence="6">Uncharacterized protein</fullName>
    </submittedName>
</protein>
<proteinExistence type="inferred from homology"/>
<evidence type="ECO:0000256" key="2">
    <source>
        <dbReference type="ARBA" id="ARBA00022553"/>
    </source>
</evidence>
<dbReference type="Pfam" id="PF20723">
    <property type="entry name" value="Pellino_RING"/>
    <property type="match status" value="1"/>
</dbReference>
<accession>A0A819AP24</accession>
<comment type="caution">
    <text evidence="6">The sequence shown here is derived from an EMBL/GenBank/DDBJ whole genome shotgun (WGS) entry which is preliminary data.</text>
</comment>
<gene>
    <name evidence="6" type="ORF">OTI717_LOCUS17702</name>
</gene>
<feature type="domain" description="Pellino FHA" evidence="4">
    <location>
        <begin position="427"/>
        <end position="633"/>
    </location>
</feature>
<evidence type="ECO:0000256" key="3">
    <source>
        <dbReference type="SAM" id="Coils"/>
    </source>
</evidence>
<reference evidence="6" key="1">
    <citation type="submission" date="2021-02" db="EMBL/GenBank/DDBJ databases">
        <authorList>
            <person name="Nowell W R."/>
        </authorList>
    </citation>
    <scope>NUCLEOTIDE SEQUENCE</scope>
</reference>
<evidence type="ECO:0000259" key="5">
    <source>
        <dbReference type="Pfam" id="PF20723"/>
    </source>
</evidence>